<dbReference type="GO" id="GO:0000160">
    <property type="term" value="P:phosphorelay signal transduction system"/>
    <property type="evidence" value="ECO:0007669"/>
    <property type="project" value="InterPro"/>
</dbReference>
<feature type="DNA-binding region" description="OmpR/PhoB-type" evidence="2">
    <location>
        <begin position="10"/>
        <end position="108"/>
    </location>
</feature>
<accession>A0A9W4QYT9</accession>
<dbReference type="Proteomes" id="UP001152485">
    <property type="component" value="Unassembled WGS sequence"/>
</dbReference>
<dbReference type="GO" id="GO:0003677">
    <property type="term" value="F:DNA binding"/>
    <property type="evidence" value="ECO:0007669"/>
    <property type="project" value="UniProtKB-UniRule"/>
</dbReference>
<dbReference type="GO" id="GO:0006355">
    <property type="term" value="P:regulation of DNA-templated transcription"/>
    <property type="evidence" value="ECO:0007669"/>
    <property type="project" value="InterPro"/>
</dbReference>
<dbReference type="EMBL" id="CAMAPD010000014">
    <property type="protein sequence ID" value="CAH9063318.1"/>
    <property type="molecule type" value="Genomic_DNA"/>
</dbReference>
<reference evidence="5 8" key="1">
    <citation type="submission" date="2022-07" db="EMBL/GenBank/DDBJ databases">
        <authorList>
            <person name="Criscuolo A."/>
        </authorList>
    </citation>
    <scope>NUCLEOTIDE SEQUENCE</scope>
    <source>
        <strain evidence="8">CIP 111951</strain>
        <strain evidence="5">CIP111854</strain>
        <strain evidence="6">CIP111951</strain>
    </source>
</reference>
<keyword evidence="1 2" id="KW-0238">DNA-binding</keyword>
<dbReference type="InterPro" id="IPR001867">
    <property type="entry name" value="OmpR/PhoB-type_DNA-bd"/>
</dbReference>
<dbReference type="Proteomes" id="UP001152467">
    <property type="component" value="Unassembled WGS sequence"/>
</dbReference>
<dbReference type="SMART" id="SM00862">
    <property type="entry name" value="Trans_reg_C"/>
    <property type="match status" value="1"/>
</dbReference>
<dbReference type="PROSITE" id="PS51755">
    <property type="entry name" value="OMPR_PHOB"/>
    <property type="match status" value="1"/>
</dbReference>
<dbReference type="SUPFAM" id="SSF46894">
    <property type="entry name" value="C-terminal effector domain of the bipartite response regulators"/>
    <property type="match status" value="1"/>
</dbReference>
<keyword evidence="3" id="KW-0472">Membrane</keyword>
<evidence type="ECO:0000313" key="5">
    <source>
        <dbReference type="EMBL" id="CAH9060128.1"/>
    </source>
</evidence>
<dbReference type="Gene3D" id="2.120.10.30">
    <property type="entry name" value="TolB, C-terminal domain"/>
    <property type="match status" value="1"/>
</dbReference>
<evidence type="ECO:0000313" key="6">
    <source>
        <dbReference type="EMBL" id="CAH9063318.1"/>
    </source>
</evidence>
<name>A0A9W4QYT9_9GAMM</name>
<comment type="caution">
    <text evidence="5">The sequence shown here is derived from an EMBL/GenBank/DDBJ whole genome shotgun (WGS) entry which is preliminary data.</text>
</comment>
<protein>
    <recommendedName>
        <fullName evidence="4">OmpR/PhoB-type domain-containing protein</fullName>
    </recommendedName>
</protein>
<dbReference type="SUPFAM" id="SSF50998">
    <property type="entry name" value="Quinoprotein alcohol dehydrogenase-like"/>
    <property type="match status" value="1"/>
</dbReference>
<keyword evidence="7" id="KW-1185">Reference proteome</keyword>
<proteinExistence type="predicted"/>
<evidence type="ECO:0000313" key="7">
    <source>
        <dbReference type="Proteomes" id="UP001152467"/>
    </source>
</evidence>
<evidence type="ECO:0000313" key="8">
    <source>
        <dbReference type="Proteomes" id="UP001152485"/>
    </source>
</evidence>
<gene>
    <name evidence="5" type="ORF">PSECIP111854_02543</name>
    <name evidence="6" type="ORF">PSECIP111951_02879</name>
</gene>
<evidence type="ECO:0000256" key="3">
    <source>
        <dbReference type="SAM" id="Phobius"/>
    </source>
</evidence>
<dbReference type="SUPFAM" id="SSF82171">
    <property type="entry name" value="DPP6 N-terminal domain-like"/>
    <property type="match status" value="1"/>
</dbReference>
<sequence>MNEVRFSRQVKEVKFGTWSLDPKKQCIYDGSIERELEPLLFRLLCYFIINNEQIITRQDLVDDVWCQKYVDDNAINRAMSELRKILKSDMQKGIVVKTHYRKGYSFFLEPEIIYHPDLSEEPLQVAAKQPKMKDPLPSKKTKTMRSKGFVLLASVLTIIVVGYFFTSHYSVQESQLPIKTKNIEEKVLSWVPGRYTNLRLSFNKKLLAFSFAPQGTKYYSLVVKELGGGYERRLGEEGVNYYPLGWSTDSSILYYRAKTDVTCQIWQIKADFSEGNRMLFECNMRGLVSGSGVGKDRIIYSKSGYRNRDELAALTSRDLKTGQEFQISSPNLNSYGDQFLTYIPEKEVLLFERRQYDTNELYMTDPDGGNQIKLLESSSRIWSVNYDVESDLLLWFDNVKNIVFGYSLSKRKLVKKEKLNTSQSYAIFQFLSQNEILMVSYPFVSYIYTLDPDKGAMSADIQLSAGSISPIKFKQGYMVLTTQGSDRVVTQVDNNGNSHVLEIPPGDIRSIRYHEKDDLLLVHYRRSIEIYRYSDLSLVDSIEVSSGIISAEFLNHSEVGYVVLDEHKVNSSSYKYSLKSKKNVPIPTLNTLWIGGLDDNTLISLSSNDTILLYEMNTGKTLQEFDLPKARYRHSIAVGDSYIYHSDGARVYRIDPSKKGNAEEIYSIDTAKYVIKDISYTVHNDALWMNVIEVNENQLLDIKITDEVK</sequence>
<organism evidence="5 7">
    <name type="scientific">Pseudoalteromonas holothuriae</name>
    <dbReference type="NCBI Taxonomy" id="2963714"/>
    <lineage>
        <taxon>Bacteria</taxon>
        <taxon>Pseudomonadati</taxon>
        <taxon>Pseudomonadota</taxon>
        <taxon>Gammaproteobacteria</taxon>
        <taxon>Alteromonadales</taxon>
        <taxon>Pseudoalteromonadaceae</taxon>
        <taxon>Pseudoalteromonas</taxon>
    </lineage>
</organism>
<dbReference type="InterPro" id="IPR011047">
    <property type="entry name" value="Quinoprotein_ADH-like_sf"/>
</dbReference>
<keyword evidence="3" id="KW-0812">Transmembrane</keyword>
<feature type="domain" description="OmpR/PhoB-type" evidence="4">
    <location>
        <begin position="10"/>
        <end position="108"/>
    </location>
</feature>
<dbReference type="Pfam" id="PF00486">
    <property type="entry name" value="Trans_reg_C"/>
    <property type="match status" value="1"/>
</dbReference>
<dbReference type="EMBL" id="CAMAPC010000009">
    <property type="protein sequence ID" value="CAH9060128.1"/>
    <property type="molecule type" value="Genomic_DNA"/>
</dbReference>
<dbReference type="AlphaFoldDB" id="A0A9W4QYT9"/>
<evidence type="ECO:0000256" key="1">
    <source>
        <dbReference type="ARBA" id="ARBA00023125"/>
    </source>
</evidence>
<dbReference type="CDD" id="cd00383">
    <property type="entry name" value="trans_reg_C"/>
    <property type="match status" value="1"/>
</dbReference>
<dbReference type="Gene3D" id="1.10.10.10">
    <property type="entry name" value="Winged helix-like DNA-binding domain superfamily/Winged helix DNA-binding domain"/>
    <property type="match status" value="1"/>
</dbReference>
<evidence type="ECO:0000259" key="4">
    <source>
        <dbReference type="PROSITE" id="PS51755"/>
    </source>
</evidence>
<evidence type="ECO:0000256" key="2">
    <source>
        <dbReference type="PROSITE-ProRule" id="PRU01091"/>
    </source>
</evidence>
<dbReference type="InterPro" id="IPR011042">
    <property type="entry name" value="6-blade_b-propeller_TolB-like"/>
</dbReference>
<dbReference type="InterPro" id="IPR016032">
    <property type="entry name" value="Sig_transdc_resp-reg_C-effctor"/>
</dbReference>
<feature type="transmembrane region" description="Helical" evidence="3">
    <location>
        <begin position="148"/>
        <end position="166"/>
    </location>
</feature>
<keyword evidence="3" id="KW-1133">Transmembrane helix</keyword>
<dbReference type="InterPro" id="IPR036388">
    <property type="entry name" value="WH-like_DNA-bd_sf"/>
</dbReference>